<feature type="compositionally biased region" description="Pro residues" evidence="1">
    <location>
        <begin position="210"/>
        <end position="222"/>
    </location>
</feature>
<comment type="caution">
    <text evidence="2">The sequence shown here is derived from an EMBL/GenBank/DDBJ whole genome shotgun (WGS) entry which is preliminary data.</text>
</comment>
<feature type="compositionally biased region" description="Pro residues" evidence="1">
    <location>
        <begin position="139"/>
        <end position="158"/>
    </location>
</feature>
<feature type="region of interest" description="Disordered" evidence="1">
    <location>
        <begin position="27"/>
        <end position="224"/>
    </location>
</feature>
<name>A0AB34GR75_ESCRO</name>
<protein>
    <submittedName>
        <fullName evidence="2">Uncharacterized protein</fullName>
    </submittedName>
</protein>
<dbReference type="EMBL" id="JAIQCJ010002147">
    <property type="protein sequence ID" value="KAJ8781135.1"/>
    <property type="molecule type" value="Genomic_DNA"/>
</dbReference>
<dbReference type="AlphaFoldDB" id="A0AB34GR75"/>
<evidence type="ECO:0000313" key="2">
    <source>
        <dbReference type="EMBL" id="KAJ8781135.1"/>
    </source>
</evidence>
<reference evidence="2 3" key="1">
    <citation type="submission" date="2022-11" db="EMBL/GenBank/DDBJ databases">
        <title>Whole genome sequence of Eschrichtius robustus ER-17-0199.</title>
        <authorList>
            <person name="Bruniche-Olsen A."/>
            <person name="Black A.N."/>
            <person name="Fields C.J."/>
            <person name="Walden K."/>
            <person name="Dewoody J.A."/>
        </authorList>
    </citation>
    <scope>NUCLEOTIDE SEQUENCE [LARGE SCALE GENOMIC DNA]</scope>
    <source>
        <strain evidence="2">ER-17-0199</strain>
        <tissue evidence="2">Blubber</tissue>
    </source>
</reference>
<accession>A0AB34GR75</accession>
<dbReference type="Proteomes" id="UP001159641">
    <property type="component" value="Unassembled WGS sequence"/>
</dbReference>
<organism evidence="2 3">
    <name type="scientific">Eschrichtius robustus</name>
    <name type="common">California gray whale</name>
    <name type="synonym">Eschrichtius gibbosus</name>
    <dbReference type="NCBI Taxonomy" id="9764"/>
    <lineage>
        <taxon>Eukaryota</taxon>
        <taxon>Metazoa</taxon>
        <taxon>Chordata</taxon>
        <taxon>Craniata</taxon>
        <taxon>Vertebrata</taxon>
        <taxon>Euteleostomi</taxon>
        <taxon>Mammalia</taxon>
        <taxon>Eutheria</taxon>
        <taxon>Laurasiatheria</taxon>
        <taxon>Artiodactyla</taxon>
        <taxon>Whippomorpha</taxon>
        <taxon>Cetacea</taxon>
        <taxon>Mysticeti</taxon>
        <taxon>Eschrichtiidae</taxon>
        <taxon>Eschrichtius</taxon>
    </lineage>
</organism>
<evidence type="ECO:0000313" key="3">
    <source>
        <dbReference type="Proteomes" id="UP001159641"/>
    </source>
</evidence>
<sequence length="298" mass="30806">MAKPAAFCRKNKRIAQAESAAAGALGITVTGPNGTRSEAKDAGARHRRAALRSAGPSALAHSRRPTPRCRLAPLKVRLPEGGSRAGGPQPSGARGQWGGPGSGQRLRPRFPIGRDAVGCPGARRGRDGAGRAGAGPSGARPPPPAAPAPLAPSPPPPQAAGVFKVGWRPRELDIRERSAAQLRRPSPPAPAFLRRPYNPRQCPETVPPRHLSPPPSPAPSQPPANFHLTVRALGTFNTGAGLREWARATAKSCVACRPAPLSSQPPFVLPRGLELSAPFSTAAGGAGVRRTVIERAAG</sequence>
<evidence type="ECO:0000256" key="1">
    <source>
        <dbReference type="SAM" id="MobiDB-lite"/>
    </source>
</evidence>
<proteinExistence type="predicted"/>
<keyword evidence="3" id="KW-1185">Reference proteome</keyword>
<feature type="compositionally biased region" description="Basic and acidic residues" evidence="1">
    <location>
        <begin position="168"/>
        <end position="178"/>
    </location>
</feature>
<gene>
    <name evidence="2" type="ORF">J1605_011119</name>
</gene>